<protein>
    <submittedName>
        <fullName evidence="2">Uncharacterized protein</fullName>
    </submittedName>
</protein>
<evidence type="ECO:0000313" key="3">
    <source>
        <dbReference type="Proteomes" id="UP000238356"/>
    </source>
</evidence>
<dbReference type="EMBL" id="PSZD01000066">
    <property type="protein sequence ID" value="PPJ18219.1"/>
    <property type="molecule type" value="Genomic_DNA"/>
</dbReference>
<gene>
    <name evidence="2" type="ORF">C5F51_36425</name>
</gene>
<organism evidence="2 3">
    <name type="scientific">Nocardia nova</name>
    <dbReference type="NCBI Taxonomy" id="37330"/>
    <lineage>
        <taxon>Bacteria</taxon>
        <taxon>Bacillati</taxon>
        <taxon>Actinomycetota</taxon>
        <taxon>Actinomycetes</taxon>
        <taxon>Mycobacteriales</taxon>
        <taxon>Nocardiaceae</taxon>
        <taxon>Nocardia</taxon>
    </lineage>
</organism>
<name>A0A2S5ZUA7_9NOCA</name>
<reference evidence="2 3" key="1">
    <citation type="submission" date="2018-02" db="EMBL/GenBank/DDBJ databases">
        <title>8 Nocardia nova and 1 Nocardia cyriacigeorgica strain used for evolution to TMP-SMX.</title>
        <authorList>
            <person name="Mehta H."/>
            <person name="Weng J."/>
            <person name="Shamoo Y."/>
        </authorList>
    </citation>
    <scope>NUCLEOTIDE SEQUENCE [LARGE SCALE GENOMIC DNA]</scope>
    <source>
        <strain evidence="2 3">BAA2227</strain>
    </source>
</reference>
<dbReference type="Proteomes" id="UP000238356">
    <property type="component" value="Unassembled WGS sequence"/>
</dbReference>
<dbReference type="AlphaFoldDB" id="A0A2S5ZUA7"/>
<evidence type="ECO:0000313" key="2">
    <source>
        <dbReference type="EMBL" id="PPJ18219.1"/>
    </source>
</evidence>
<feature type="region of interest" description="Disordered" evidence="1">
    <location>
        <begin position="51"/>
        <end position="74"/>
    </location>
</feature>
<accession>A0A2S5ZUA7</accession>
<proteinExistence type="predicted"/>
<dbReference type="RefSeq" id="WP_104364960.1">
    <property type="nucleotide sequence ID" value="NZ_PSZD01000066.1"/>
</dbReference>
<comment type="caution">
    <text evidence="2">The sequence shown here is derived from an EMBL/GenBank/DDBJ whole genome shotgun (WGS) entry which is preliminary data.</text>
</comment>
<sequence>MNVPDARTGRMDVFLPQALAVAVLDAVIRLHVASALARTGESAATIEYGTGRSHSPGVTRWPVSYTTGSLPQHE</sequence>
<feature type="compositionally biased region" description="Polar residues" evidence="1">
    <location>
        <begin position="64"/>
        <end position="74"/>
    </location>
</feature>
<keyword evidence="3" id="KW-1185">Reference proteome</keyword>
<evidence type="ECO:0000256" key="1">
    <source>
        <dbReference type="SAM" id="MobiDB-lite"/>
    </source>
</evidence>